<dbReference type="AlphaFoldDB" id="A0A418MZV0"/>
<feature type="domain" description="Glycosyltransferase subfamily 4-like N-terminal" evidence="3">
    <location>
        <begin position="23"/>
        <end position="160"/>
    </location>
</feature>
<evidence type="ECO:0000256" key="2">
    <source>
        <dbReference type="ARBA" id="ARBA00022679"/>
    </source>
</evidence>
<reference evidence="4 5" key="1">
    <citation type="submission" date="2018-08" db="EMBL/GenBank/DDBJ databases">
        <title>Jishengella sp. nov., isolated from a root of Azadirachta indica A. Juss. var. siamensis Valenton.</title>
        <authorList>
            <person name="Kuncharoen N."/>
            <person name="Tanasupawat S."/>
            <person name="Kudo T."/>
            <person name="Ohkuma M."/>
        </authorList>
    </citation>
    <scope>NUCLEOTIDE SEQUENCE [LARGE SCALE GENOMIC DNA]</scope>
    <source>
        <strain evidence="4 5">AZ1-13</strain>
    </source>
</reference>
<proteinExistence type="predicted"/>
<name>A0A418MZV0_9ACTN</name>
<dbReference type="Pfam" id="PF13579">
    <property type="entry name" value="Glyco_trans_4_4"/>
    <property type="match status" value="1"/>
</dbReference>
<evidence type="ECO:0000313" key="4">
    <source>
        <dbReference type="EMBL" id="RIV40305.1"/>
    </source>
</evidence>
<accession>A0A418MZV0</accession>
<dbReference type="OrthoDB" id="502646at2"/>
<dbReference type="RefSeq" id="WP_119573599.1">
    <property type="nucleotide sequence ID" value="NZ_QXEC01000003.1"/>
</dbReference>
<evidence type="ECO:0000313" key="5">
    <source>
        <dbReference type="Proteomes" id="UP000283832"/>
    </source>
</evidence>
<dbReference type="PANTHER" id="PTHR12526:SF635">
    <property type="entry name" value="GLYCOSYL TRANSFERASE GROUP 1"/>
    <property type="match status" value="1"/>
</dbReference>
<dbReference type="SUPFAM" id="SSF53756">
    <property type="entry name" value="UDP-Glycosyltransferase/glycogen phosphorylase"/>
    <property type="match status" value="1"/>
</dbReference>
<organism evidence="4 5">
    <name type="scientific">Micromonospora radicis</name>
    <dbReference type="NCBI Taxonomy" id="1894971"/>
    <lineage>
        <taxon>Bacteria</taxon>
        <taxon>Bacillati</taxon>
        <taxon>Actinomycetota</taxon>
        <taxon>Actinomycetes</taxon>
        <taxon>Micromonosporales</taxon>
        <taxon>Micromonosporaceae</taxon>
        <taxon>Micromonospora</taxon>
    </lineage>
</organism>
<comment type="caution">
    <text evidence="4">The sequence shown here is derived from an EMBL/GenBank/DDBJ whole genome shotgun (WGS) entry which is preliminary data.</text>
</comment>
<gene>
    <name evidence="4" type="ORF">D2L64_05545</name>
</gene>
<dbReference type="EMBL" id="QXEC01000003">
    <property type="protein sequence ID" value="RIV40305.1"/>
    <property type="molecule type" value="Genomic_DNA"/>
</dbReference>
<protein>
    <submittedName>
        <fullName evidence="4">Glycosyltransferase family 1 protein</fullName>
    </submittedName>
</protein>
<evidence type="ECO:0000256" key="1">
    <source>
        <dbReference type="ARBA" id="ARBA00022676"/>
    </source>
</evidence>
<dbReference type="Gene3D" id="3.40.50.2000">
    <property type="entry name" value="Glycogen Phosphorylase B"/>
    <property type="match status" value="2"/>
</dbReference>
<evidence type="ECO:0000259" key="3">
    <source>
        <dbReference type="Pfam" id="PF13579"/>
    </source>
</evidence>
<keyword evidence="2 4" id="KW-0808">Transferase</keyword>
<keyword evidence="5" id="KW-1185">Reference proteome</keyword>
<dbReference type="GO" id="GO:0016757">
    <property type="term" value="F:glycosyltransferase activity"/>
    <property type="evidence" value="ECO:0007669"/>
    <property type="project" value="UniProtKB-KW"/>
</dbReference>
<dbReference type="CDD" id="cd03801">
    <property type="entry name" value="GT4_PimA-like"/>
    <property type="match status" value="1"/>
</dbReference>
<dbReference type="PANTHER" id="PTHR12526">
    <property type="entry name" value="GLYCOSYLTRANSFERASE"/>
    <property type="match status" value="1"/>
</dbReference>
<keyword evidence="1" id="KW-0328">Glycosyltransferase</keyword>
<dbReference type="Pfam" id="PF13692">
    <property type="entry name" value="Glyco_trans_1_4"/>
    <property type="match status" value="1"/>
</dbReference>
<sequence length="367" mass="38714">MDVSGGTGEVLVVFAGYGPARAGAERMAVRAATGLAARSRRVTALVTDAHPETVAGLRAAGVPLHADAAELLRARPDFAPSVVHAFDLARPDAPAEAVRLARRYGVQLVLTPCSAPQVWPDAVRAGEVCRAADVVFALTAAEVTALSGLGVPADRIRRLPSASDLTGPVDTAGFRRRHGIDGPFVLFVGRRMVSKGYRTLLEAMAPVWRRLPATRFVFVGPDVDPDAPAHFAAHADPRLHDLGAVDEQTKHDAIAACELLCLPSVADVFPLVFAEAWTCGRPVVSGAFSGAYEVVRQGVDGLVVPPGPARLAAGLIELLGDDVRRRQLGAAGRRRAERSFGWDRVLDAYESSYAPSPGPAAPTTVPR</sequence>
<dbReference type="Proteomes" id="UP000283832">
    <property type="component" value="Unassembled WGS sequence"/>
</dbReference>
<dbReference type="InterPro" id="IPR028098">
    <property type="entry name" value="Glyco_trans_4-like_N"/>
</dbReference>